<evidence type="ECO:0000313" key="1">
    <source>
        <dbReference type="EMBL" id="GMQ61990.1"/>
    </source>
</evidence>
<proteinExistence type="predicted"/>
<gene>
    <name evidence="1" type="ORF">AN2V17_12200</name>
</gene>
<name>A0ACB5UHB3_9FIRM</name>
<sequence length="192" mass="22198">MNKEQQNIQKKEKQEQDRLLKSYETKIDSLTSQIESTLSTNRESIENNLSGVTESFPEHDVFISHASEDKEVFVRELARVLSETYGLNVWYDEFSIKWGDSLRTVIDKGLSNSRYGVVVISRNFIRKGWTNYELDGLFQIEMTKGKTILPIWHDITKDEVQKFSPSLAGRKALNTAMFTIDEIAQELKNLLD</sequence>
<dbReference type="EMBL" id="BTPU01000018">
    <property type="protein sequence ID" value="GMQ61990.1"/>
    <property type="molecule type" value="Genomic_DNA"/>
</dbReference>
<organism evidence="1 2">
    <name type="scientific">Vallitalea maricola</name>
    <dbReference type="NCBI Taxonomy" id="3074433"/>
    <lineage>
        <taxon>Bacteria</taxon>
        <taxon>Bacillati</taxon>
        <taxon>Bacillota</taxon>
        <taxon>Clostridia</taxon>
        <taxon>Lachnospirales</taxon>
        <taxon>Vallitaleaceae</taxon>
        <taxon>Vallitalea</taxon>
    </lineage>
</organism>
<reference evidence="1" key="1">
    <citation type="submission" date="2023-09" db="EMBL/GenBank/DDBJ databases">
        <title>Vallitalea sediminicola and Vallitalea maricola sp. nov., anaerobic bacteria isolated from marine sediment.</title>
        <authorList>
            <person name="Hirano S."/>
            <person name="Maeda A."/>
            <person name="Terahara T."/>
            <person name="Mori K."/>
            <person name="Hamada M."/>
            <person name="Matsumoto R."/>
            <person name="Kobayashi T."/>
        </authorList>
    </citation>
    <scope>NUCLEOTIDE SEQUENCE</scope>
    <source>
        <strain evidence="1">AN17-2</strain>
    </source>
</reference>
<dbReference type="Proteomes" id="UP001374599">
    <property type="component" value="Unassembled WGS sequence"/>
</dbReference>
<keyword evidence="2" id="KW-1185">Reference proteome</keyword>
<accession>A0ACB5UHB3</accession>
<evidence type="ECO:0000313" key="2">
    <source>
        <dbReference type="Proteomes" id="UP001374599"/>
    </source>
</evidence>
<comment type="caution">
    <text evidence="1">The sequence shown here is derived from an EMBL/GenBank/DDBJ whole genome shotgun (WGS) entry which is preliminary data.</text>
</comment>
<protein>
    <submittedName>
        <fullName evidence="1">Uncharacterized protein</fullName>
    </submittedName>
</protein>